<keyword evidence="5" id="KW-0597">Phosphoprotein</keyword>
<feature type="transmembrane region" description="Helical" evidence="20">
    <location>
        <begin position="342"/>
        <end position="365"/>
    </location>
</feature>
<organism evidence="22 23">
    <name type="scientific">Carya illinoinensis</name>
    <name type="common">Pecan</name>
    <dbReference type="NCBI Taxonomy" id="32201"/>
    <lineage>
        <taxon>Eukaryota</taxon>
        <taxon>Viridiplantae</taxon>
        <taxon>Streptophyta</taxon>
        <taxon>Embryophyta</taxon>
        <taxon>Tracheophyta</taxon>
        <taxon>Spermatophyta</taxon>
        <taxon>Magnoliopsida</taxon>
        <taxon>eudicotyledons</taxon>
        <taxon>Gunneridae</taxon>
        <taxon>Pentapetalae</taxon>
        <taxon>rosids</taxon>
        <taxon>fabids</taxon>
        <taxon>Fagales</taxon>
        <taxon>Juglandaceae</taxon>
        <taxon>Carya</taxon>
    </lineage>
</organism>
<accession>A0A922F9C1</accession>
<evidence type="ECO:0000256" key="2">
    <source>
        <dbReference type="ARBA" id="ARBA00012513"/>
    </source>
</evidence>
<keyword evidence="15" id="KW-0325">Glycoprotein</keyword>
<keyword evidence="8" id="KW-0732">Signal</keyword>
<feature type="binding site" evidence="18">
    <location>
        <position position="466"/>
    </location>
    <ligand>
        <name>ATP</name>
        <dbReference type="ChEBI" id="CHEBI:30616"/>
    </ligand>
</feature>
<evidence type="ECO:0000259" key="21">
    <source>
        <dbReference type="PROSITE" id="PS50011"/>
    </source>
</evidence>
<keyword evidence="12 20" id="KW-1133">Transmembrane helix</keyword>
<name>A0A922F9C1_CARIL</name>
<keyword evidence="3" id="KW-1003">Cell membrane</keyword>
<evidence type="ECO:0000256" key="6">
    <source>
        <dbReference type="ARBA" id="ARBA00022679"/>
    </source>
</evidence>
<dbReference type="GO" id="GO:0004674">
    <property type="term" value="F:protein serine/threonine kinase activity"/>
    <property type="evidence" value="ECO:0007669"/>
    <property type="project" value="UniProtKB-KW"/>
</dbReference>
<keyword evidence="4" id="KW-0723">Serine/threonine-protein kinase</keyword>
<dbReference type="EC" id="2.7.11.1" evidence="2"/>
<evidence type="ECO:0000256" key="16">
    <source>
        <dbReference type="ARBA" id="ARBA00047899"/>
    </source>
</evidence>
<evidence type="ECO:0000256" key="14">
    <source>
        <dbReference type="ARBA" id="ARBA00023170"/>
    </source>
</evidence>
<evidence type="ECO:0000256" key="1">
    <source>
        <dbReference type="ARBA" id="ARBA00004251"/>
    </source>
</evidence>
<evidence type="ECO:0000256" key="20">
    <source>
        <dbReference type="SAM" id="Phobius"/>
    </source>
</evidence>
<reference evidence="22" key="1">
    <citation type="submission" date="2021-01" db="EMBL/GenBank/DDBJ databases">
        <authorList>
            <person name="Lovell J.T."/>
            <person name="Bentley N."/>
            <person name="Bhattarai G."/>
            <person name="Jenkins J.W."/>
            <person name="Sreedasyam A."/>
            <person name="Alarcon Y."/>
            <person name="Bock C."/>
            <person name="Boston L."/>
            <person name="Carlson J."/>
            <person name="Cervantes K."/>
            <person name="Clermont K."/>
            <person name="Krom N."/>
            <person name="Kubenka K."/>
            <person name="Mamidi S."/>
            <person name="Mattison C."/>
            <person name="Monteros M."/>
            <person name="Pisani C."/>
            <person name="Plott C."/>
            <person name="Rajasekar S."/>
            <person name="Rhein H.S."/>
            <person name="Rohla C."/>
            <person name="Song M."/>
            <person name="Hilaire R.S."/>
            <person name="Shu S."/>
            <person name="Wells L."/>
            <person name="Wang X."/>
            <person name="Webber J."/>
            <person name="Heerema R.J."/>
            <person name="Klein P."/>
            <person name="Conner P."/>
            <person name="Grauke L."/>
            <person name="Grimwood J."/>
            <person name="Schmutz J."/>
            <person name="Randall J.J."/>
        </authorList>
    </citation>
    <scope>NUCLEOTIDE SEQUENCE</scope>
    <source>
        <tissue evidence="22">Leaf</tissue>
    </source>
</reference>
<comment type="subcellular location">
    <subcellularLocation>
        <location evidence="1">Cell membrane</location>
        <topology evidence="1">Single-pass type I membrane protein</topology>
    </subcellularLocation>
</comment>
<dbReference type="InterPro" id="IPR000719">
    <property type="entry name" value="Prot_kinase_dom"/>
</dbReference>
<dbReference type="SMART" id="SM00220">
    <property type="entry name" value="S_TKc"/>
    <property type="match status" value="1"/>
</dbReference>
<sequence>MSTGRYKLCHGSLNKIIYFINYIFIFFFGKSHTFLIVERCGSWVSFRRLLDEQSESTIAAPLPVNLLPATAATTLPLSYCLHSSYDALSLLHSSAMHPITLPPVFLLLFSVFVATSFPSDEATPYFDCPKTLDCGPFKNLSYPFSSRGECGHFRLTCNNDFAGLTVDSMSYRVLCLNETAKTMTLARSDLWNNTCPHEFLNSTLNPAVFAYGTDTEDLTIYYGCSNLTSVTPANRFHCKINGTSRNDSYFLTGPVPTDPILSVVNCSVGLREKIFKAQAVQLTNNRSTLFKVLMAGFSVSYGKCADCLVSGRQCGLDKDSGQPICLCDNHPCPSPPGKKNEVSLGVGIGIGGVGIVGIFLGFWIFSIRQRKKKRAEEAKIKELPITPPSSKGVPDSSTNLYQSTPSYSHSKSDLEKGSTYFGAHIFSYAELEEATNNFDPSRELGDGGFGTVYYGKLHDGRVVAVKRLYENNFKRVEQFMNEVIILTRLRHKNLVTLYGCTSKRSQGLLLVYEYISNGTVADHLNGNKSSTGSLTWPIRLSIAIESAEALNFLHQSDVIHRDVKTNNILLDENFCVKVADFGLSRLFPTDVTHVSTAPQGTPGYVDPEYYQCYQLTNKSDVYSFGVVLIELISSLPAVDTNRHRHDINLASMAINKIQNHTLHELVDPSLGFEKDHAVRRMTTSVAELAFRCLQQERDMRPKMDEVLEILKRIKNEEMGEEKAEVVDIRVDDVGHLKNIPPPLSPDSVVTGKWVSDSTNANSF</sequence>
<dbReference type="InterPro" id="IPR001245">
    <property type="entry name" value="Ser-Thr/Tyr_kinase_cat_dom"/>
</dbReference>
<keyword evidence="14" id="KW-0675">Receptor</keyword>
<evidence type="ECO:0000256" key="5">
    <source>
        <dbReference type="ARBA" id="ARBA00022553"/>
    </source>
</evidence>
<evidence type="ECO:0000256" key="17">
    <source>
        <dbReference type="ARBA" id="ARBA00048679"/>
    </source>
</evidence>
<comment type="caution">
    <text evidence="22">The sequence shown here is derived from an EMBL/GenBank/DDBJ whole genome shotgun (WGS) entry which is preliminary data.</text>
</comment>
<evidence type="ECO:0000313" key="23">
    <source>
        <dbReference type="Proteomes" id="UP000811246"/>
    </source>
</evidence>
<evidence type="ECO:0000256" key="9">
    <source>
        <dbReference type="ARBA" id="ARBA00022741"/>
    </source>
</evidence>
<dbReference type="PROSITE" id="PS00107">
    <property type="entry name" value="PROTEIN_KINASE_ATP"/>
    <property type="match status" value="1"/>
</dbReference>
<comment type="catalytic activity">
    <reaction evidence="16">
        <text>L-threonyl-[protein] + ATP = O-phospho-L-threonyl-[protein] + ADP + H(+)</text>
        <dbReference type="Rhea" id="RHEA:46608"/>
        <dbReference type="Rhea" id="RHEA-COMP:11060"/>
        <dbReference type="Rhea" id="RHEA-COMP:11605"/>
        <dbReference type="ChEBI" id="CHEBI:15378"/>
        <dbReference type="ChEBI" id="CHEBI:30013"/>
        <dbReference type="ChEBI" id="CHEBI:30616"/>
        <dbReference type="ChEBI" id="CHEBI:61977"/>
        <dbReference type="ChEBI" id="CHEBI:456216"/>
        <dbReference type="EC" id="2.7.11.1"/>
    </reaction>
</comment>
<evidence type="ECO:0000256" key="15">
    <source>
        <dbReference type="ARBA" id="ARBA00023180"/>
    </source>
</evidence>
<dbReference type="PANTHER" id="PTHR46008:SF34">
    <property type="entry name" value="PROTEIN KINASE DOMAIN-CONTAINING PROTEIN"/>
    <property type="match status" value="1"/>
</dbReference>
<dbReference type="FunFam" id="3.30.200.20:FF:000214">
    <property type="entry name" value="WAK1-OsWAK receptor-like cytoplasmic kinase (OsWAK-RLCK)"/>
    <property type="match status" value="1"/>
</dbReference>
<evidence type="ECO:0000256" key="8">
    <source>
        <dbReference type="ARBA" id="ARBA00022729"/>
    </source>
</evidence>
<protein>
    <recommendedName>
        <fullName evidence="2">non-specific serine/threonine protein kinase</fullName>
        <ecNumber evidence="2">2.7.11.1</ecNumber>
    </recommendedName>
</protein>
<evidence type="ECO:0000313" key="22">
    <source>
        <dbReference type="EMBL" id="KAG6716336.1"/>
    </source>
</evidence>
<evidence type="ECO:0000256" key="18">
    <source>
        <dbReference type="PROSITE-ProRule" id="PRU10141"/>
    </source>
</evidence>
<dbReference type="PROSITE" id="PS50011">
    <property type="entry name" value="PROTEIN_KINASE_DOM"/>
    <property type="match status" value="1"/>
</dbReference>
<dbReference type="Pfam" id="PF07714">
    <property type="entry name" value="PK_Tyr_Ser-Thr"/>
    <property type="match status" value="1"/>
</dbReference>
<keyword evidence="11 18" id="KW-0067">ATP-binding</keyword>
<keyword evidence="13 20" id="KW-0472">Membrane</keyword>
<dbReference type="PANTHER" id="PTHR46008">
    <property type="entry name" value="LEAF RUST 10 DISEASE-RESISTANCE LOCUS RECEPTOR-LIKE PROTEIN KINASE-LIKE 1.4"/>
    <property type="match status" value="1"/>
</dbReference>
<evidence type="ECO:0000256" key="12">
    <source>
        <dbReference type="ARBA" id="ARBA00022989"/>
    </source>
</evidence>
<keyword evidence="6" id="KW-0808">Transferase</keyword>
<feature type="region of interest" description="Disordered" evidence="19">
    <location>
        <begin position="379"/>
        <end position="413"/>
    </location>
</feature>
<dbReference type="Pfam" id="PF14380">
    <property type="entry name" value="WAK_assoc"/>
    <property type="match status" value="1"/>
</dbReference>
<dbReference type="InterPro" id="IPR032872">
    <property type="entry name" value="WAK_assoc_C"/>
</dbReference>
<evidence type="ECO:0000256" key="13">
    <source>
        <dbReference type="ARBA" id="ARBA00023136"/>
    </source>
</evidence>
<keyword evidence="10" id="KW-0418">Kinase</keyword>
<gene>
    <name evidence="22" type="ORF">I3842_04G043900</name>
</gene>
<dbReference type="GO" id="GO:0005886">
    <property type="term" value="C:plasma membrane"/>
    <property type="evidence" value="ECO:0007669"/>
    <property type="project" value="UniProtKB-SubCell"/>
</dbReference>
<dbReference type="AlphaFoldDB" id="A0A922F9C1"/>
<feature type="compositionally biased region" description="Polar residues" evidence="19">
    <location>
        <begin position="395"/>
        <end position="409"/>
    </location>
</feature>
<evidence type="ECO:0000256" key="19">
    <source>
        <dbReference type="SAM" id="MobiDB-lite"/>
    </source>
</evidence>
<evidence type="ECO:0000256" key="7">
    <source>
        <dbReference type="ARBA" id="ARBA00022692"/>
    </source>
</evidence>
<dbReference type="PROSITE" id="PS00108">
    <property type="entry name" value="PROTEIN_KINASE_ST"/>
    <property type="match status" value="1"/>
</dbReference>
<dbReference type="InterPro" id="IPR008271">
    <property type="entry name" value="Ser/Thr_kinase_AS"/>
</dbReference>
<feature type="domain" description="Protein kinase" evidence="21">
    <location>
        <begin position="438"/>
        <end position="713"/>
    </location>
</feature>
<dbReference type="GO" id="GO:0005524">
    <property type="term" value="F:ATP binding"/>
    <property type="evidence" value="ECO:0007669"/>
    <property type="project" value="UniProtKB-UniRule"/>
</dbReference>
<evidence type="ECO:0000256" key="4">
    <source>
        <dbReference type="ARBA" id="ARBA00022527"/>
    </source>
</evidence>
<dbReference type="Proteomes" id="UP000811246">
    <property type="component" value="Chromosome 4"/>
</dbReference>
<evidence type="ECO:0000256" key="10">
    <source>
        <dbReference type="ARBA" id="ARBA00022777"/>
    </source>
</evidence>
<keyword evidence="7 20" id="KW-0812">Transmembrane</keyword>
<dbReference type="EMBL" id="CM031828">
    <property type="protein sequence ID" value="KAG6716336.1"/>
    <property type="molecule type" value="Genomic_DNA"/>
</dbReference>
<comment type="catalytic activity">
    <reaction evidence="17">
        <text>L-seryl-[protein] + ATP = O-phospho-L-seryl-[protein] + ADP + H(+)</text>
        <dbReference type="Rhea" id="RHEA:17989"/>
        <dbReference type="Rhea" id="RHEA-COMP:9863"/>
        <dbReference type="Rhea" id="RHEA-COMP:11604"/>
        <dbReference type="ChEBI" id="CHEBI:15378"/>
        <dbReference type="ChEBI" id="CHEBI:29999"/>
        <dbReference type="ChEBI" id="CHEBI:30616"/>
        <dbReference type="ChEBI" id="CHEBI:83421"/>
        <dbReference type="ChEBI" id="CHEBI:456216"/>
        <dbReference type="EC" id="2.7.11.1"/>
    </reaction>
</comment>
<keyword evidence="9 18" id="KW-0547">Nucleotide-binding</keyword>
<evidence type="ECO:0000256" key="3">
    <source>
        <dbReference type="ARBA" id="ARBA00022475"/>
    </source>
</evidence>
<dbReference type="FunFam" id="1.10.510.10:FF:000161">
    <property type="entry name" value="Wall-associated receptor kinase-like 20"/>
    <property type="match status" value="1"/>
</dbReference>
<evidence type="ECO:0000256" key="11">
    <source>
        <dbReference type="ARBA" id="ARBA00022840"/>
    </source>
</evidence>
<feature type="transmembrane region" description="Helical" evidence="20">
    <location>
        <begin position="99"/>
        <end position="117"/>
    </location>
</feature>
<dbReference type="InterPro" id="IPR017441">
    <property type="entry name" value="Protein_kinase_ATP_BS"/>
</dbReference>
<proteinExistence type="predicted"/>
<feature type="transmembrane region" description="Helical" evidence="20">
    <location>
        <begin position="16"/>
        <end position="37"/>
    </location>
</feature>